<dbReference type="InterPro" id="IPR041426">
    <property type="entry name" value="Mos1_HTH"/>
</dbReference>
<feature type="domain" description="Mos1 transposase HTH" evidence="1">
    <location>
        <begin position="11"/>
        <end position="58"/>
    </location>
</feature>
<protein>
    <recommendedName>
        <fullName evidence="1">Mos1 transposase HTH domain-containing protein</fullName>
    </recommendedName>
</protein>
<dbReference type="PANTHER" id="PTHR46060:SF2">
    <property type="entry name" value="HISTONE-LYSINE N-METHYLTRANSFERASE SETMAR"/>
    <property type="match status" value="1"/>
</dbReference>
<dbReference type="InterPro" id="IPR036397">
    <property type="entry name" value="RNaseH_sf"/>
</dbReference>
<sequence>MPRNFKPSSLHLRNVIIFLHLSGQEPADIDRRLKEVYEEHAPSRSTVYKWHSKFASGDYSIEYEDRLGHPMELDFDLMRRQGEADPYQTTRDLAVALGVSQTTVVRELKSIGKVRKLGRWVPHALTQYEMDCRADTALSLLTLKRTHTWLEHLVTGDEKWISYSNIHRRVRWVDKDFQTRDDIKKVLEQFFKEQSPAFWSKGIYDLPRRWQKTIDANGAYFK</sequence>
<gene>
    <name evidence="2" type="primary">Necator_chrX.g24162</name>
    <name evidence="2" type="ORF">RB195_023997</name>
</gene>
<evidence type="ECO:0000313" key="2">
    <source>
        <dbReference type="EMBL" id="KAK6763504.1"/>
    </source>
</evidence>
<dbReference type="Proteomes" id="UP001303046">
    <property type="component" value="Unassembled WGS sequence"/>
</dbReference>
<dbReference type="Gene3D" id="3.30.420.10">
    <property type="entry name" value="Ribonuclease H-like superfamily/Ribonuclease H"/>
    <property type="match status" value="2"/>
</dbReference>
<comment type="caution">
    <text evidence="2">The sequence shown here is derived from an EMBL/GenBank/DDBJ whole genome shotgun (WGS) entry which is preliminary data.</text>
</comment>
<dbReference type="Pfam" id="PF17906">
    <property type="entry name" value="HTH_48"/>
    <property type="match status" value="1"/>
</dbReference>
<dbReference type="InterPro" id="IPR036388">
    <property type="entry name" value="WH-like_DNA-bd_sf"/>
</dbReference>
<dbReference type="Gene3D" id="1.10.10.10">
    <property type="entry name" value="Winged helix-like DNA-binding domain superfamily/Winged helix DNA-binding domain"/>
    <property type="match status" value="1"/>
</dbReference>
<dbReference type="EMBL" id="JAVFWL010000006">
    <property type="protein sequence ID" value="KAK6763504.1"/>
    <property type="molecule type" value="Genomic_DNA"/>
</dbReference>
<organism evidence="2 3">
    <name type="scientific">Necator americanus</name>
    <name type="common">Human hookworm</name>
    <dbReference type="NCBI Taxonomy" id="51031"/>
    <lineage>
        <taxon>Eukaryota</taxon>
        <taxon>Metazoa</taxon>
        <taxon>Ecdysozoa</taxon>
        <taxon>Nematoda</taxon>
        <taxon>Chromadorea</taxon>
        <taxon>Rhabditida</taxon>
        <taxon>Rhabditina</taxon>
        <taxon>Rhabditomorpha</taxon>
        <taxon>Strongyloidea</taxon>
        <taxon>Ancylostomatidae</taxon>
        <taxon>Bunostominae</taxon>
        <taxon>Necator</taxon>
    </lineage>
</organism>
<dbReference type="PANTHER" id="PTHR46060">
    <property type="entry name" value="MARINER MOS1 TRANSPOSASE-LIKE PROTEIN"/>
    <property type="match status" value="1"/>
</dbReference>
<evidence type="ECO:0000259" key="1">
    <source>
        <dbReference type="Pfam" id="PF17906"/>
    </source>
</evidence>
<keyword evidence="3" id="KW-1185">Reference proteome</keyword>
<reference evidence="2 3" key="1">
    <citation type="submission" date="2023-08" db="EMBL/GenBank/DDBJ databases">
        <title>A Necator americanus chromosomal reference genome.</title>
        <authorList>
            <person name="Ilik V."/>
            <person name="Petrzelkova K.J."/>
            <person name="Pardy F."/>
            <person name="Fuh T."/>
            <person name="Niatou-Singa F.S."/>
            <person name="Gouil Q."/>
            <person name="Baker L."/>
            <person name="Ritchie M.E."/>
            <person name="Jex A.R."/>
            <person name="Gazzola D."/>
            <person name="Li H."/>
            <person name="Toshio Fujiwara R."/>
            <person name="Zhan B."/>
            <person name="Aroian R.V."/>
            <person name="Pafco B."/>
            <person name="Schwarz E.M."/>
        </authorList>
    </citation>
    <scope>NUCLEOTIDE SEQUENCE [LARGE SCALE GENOMIC DNA]</scope>
    <source>
        <strain evidence="2 3">Aroian</strain>
        <tissue evidence="2">Whole animal</tissue>
    </source>
</reference>
<dbReference type="InterPro" id="IPR052709">
    <property type="entry name" value="Transposase-MT_Hybrid"/>
</dbReference>
<evidence type="ECO:0000313" key="3">
    <source>
        <dbReference type="Proteomes" id="UP001303046"/>
    </source>
</evidence>
<proteinExistence type="predicted"/>
<dbReference type="Gene3D" id="1.10.10.1450">
    <property type="match status" value="1"/>
</dbReference>
<accession>A0ABR1ELH7</accession>
<name>A0ABR1ELH7_NECAM</name>